<organism evidence="2 3">
    <name type="scientific">Tanacetum coccineum</name>
    <dbReference type="NCBI Taxonomy" id="301880"/>
    <lineage>
        <taxon>Eukaryota</taxon>
        <taxon>Viridiplantae</taxon>
        <taxon>Streptophyta</taxon>
        <taxon>Embryophyta</taxon>
        <taxon>Tracheophyta</taxon>
        <taxon>Spermatophyta</taxon>
        <taxon>Magnoliopsida</taxon>
        <taxon>eudicotyledons</taxon>
        <taxon>Gunneridae</taxon>
        <taxon>Pentapetalae</taxon>
        <taxon>asterids</taxon>
        <taxon>campanulids</taxon>
        <taxon>Asterales</taxon>
        <taxon>Asteraceae</taxon>
        <taxon>Asteroideae</taxon>
        <taxon>Anthemideae</taxon>
        <taxon>Anthemidinae</taxon>
        <taxon>Tanacetum</taxon>
    </lineage>
</organism>
<proteinExistence type="predicted"/>
<evidence type="ECO:0000256" key="1">
    <source>
        <dbReference type="SAM" id="SignalP"/>
    </source>
</evidence>
<reference evidence="2" key="1">
    <citation type="journal article" date="2022" name="Int. J. Mol. Sci.">
        <title>Draft Genome of Tanacetum Coccineum: Genomic Comparison of Closely Related Tanacetum-Family Plants.</title>
        <authorList>
            <person name="Yamashiro T."/>
            <person name="Shiraishi A."/>
            <person name="Nakayama K."/>
            <person name="Satake H."/>
        </authorList>
    </citation>
    <scope>NUCLEOTIDE SEQUENCE</scope>
</reference>
<feature type="signal peptide" evidence="1">
    <location>
        <begin position="1"/>
        <end position="21"/>
    </location>
</feature>
<dbReference type="EMBL" id="BQNB010020690">
    <property type="protein sequence ID" value="GJT98583.1"/>
    <property type="molecule type" value="Genomic_DNA"/>
</dbReference>
<dbReference type="Proteomes" id="UP001151760">
    <property type="component" value="Unassembled WGS sequence"/>
</dbReference>
<evidence type="ECO:0000313" key="3">
    <source>
        <dbReference type="Proteomes" id="UP001151760"/>
    </source>
</evidence>
<sequence>MVWWLSRGRLVRRLLVTGGSGVVFVVGVGCDDDDDGVVGVVVVGDRDGGVEVRRDDVGCGGVVMADGRDDRGGEGCGGEDARMMVVA</sequence>
<reference evidence="2" key="2">
    <citation type="submission" date="2022-01" db="EMBL/GenBank/DDBJ databases">
        <authorList>
            <person name="Yamashiro T."/>
            <person name="Shiraishi A."/>
            <person name="Satake H."/>
            <person name="Nakayama K."/>
        </authorList>
    </citation>
    <scope>NUCLEOTIDE SEQUENCE</scope>
</reference>
<name>A0ABQ5IEL9_9ASTR</name>
<feature type="chain" id="PRO_5045787811" evidence="1">
    <location>
        <begin position="22"/>
        <end position="87"/>
    </location>
</feature>
<evidence type="ECO:0000313" key="2">
    <source>
        <dbReference type="EMBL" id="GJT98583.1"/>
    </source>
</evidence>
<protein>
    <submittedName>
        <fullName evidence="2">Uncharacterized protein</fullName>
    </submittedName>
</protein>
<accession>A0ABQ5IEL9</accession>
<comment type="caution">
    <text evidence="2">The sequence shown here is derived from an EMBL/GenBank/DDBJ whole genome shotgun (WGS) entry which is preliminary data.</text>
</comment>
<gene>
    <name evidence="2" type="ORF">Tco_1094101</name>
</gene>
<keyword evidence="3" id="KW-1185">Reference proteome</keyword>
<dbReference type="PROSITE" id="PS51257">
    <property type="entry name" value="PROKAR_LIPOPROTEIN"/>
    <property type="match status" value="1"/>
</dbReference>
<keyword evidence="1" id="KW-0732">Signal</keyword>